<sequence>MAKSKFEESLTDGAHLQLQQLIGNWQGTTKTWFEKDVLADESPSEAQITSILGSRFISVDYHGSLEGKPFEGKMIIGFDIPYQRFTTSWVDSFHMGTQIMLSSGEATVNGFSVFGEYGSPEYGEQLWGWRTTLEIVGDNEFILTAYNVSPGGEEAKATETVYRKI</sequence>
<comment type="caution">
    <text evidence="1">The sequence shown here is derived from an EMBL/GenBank/DDBJ whole genome shotgun (WGS) entry which is preliminary data.</text>
</comment>
<proteinExistence type="predicted"/>
<dbReference type="InterPro" id="IPR011473">
    <property type="entry name" value="DUF1579"/>
</dbReference>
<dbReference type="RefSeq" id="WP_344851277.1">
    <property type="nucleotide sequence ID" value="NZ_BAABBY010000004.1"/>
</dbReference>
<dbReference type="Proteomes" id="UP001501772">
    <property type="component" value="Unassembled WGS sequence"/>
</dbReference>
<name>A0ABP8BCA4_9SPHI</name>
<organism evidence="1 2">
    <name type="scientific">Pedobacter jeongneungensis</name>
    <dbReference type="NCBI Taxonomy" id="947309"/>
    <lineage>
        <taxon>Bacteria</taxon>
        <taxon>Pseudomonadati</taxon>
        <taxon>Bacteroidota</taxon>
        <taxon>Sphingobacteriia</taxon>
        <taxon>Sphingobacteriales</taxon>
        <taxon>Sphingobacteriaceae</taxon>
        <taxon>Pedobacter</taxon>
    </lineage>
</organism>
<dbReference type="EMBL" id="BAABBY010000004">
    <property type="protein sequence ID" value="GAA4203331.1"/>
    <property type="molecule type" value="Genomic_DNA"/>
</dbReference>
<protein>
    <submittedName>
        <fullName evidence="1">DUF1579 domain-containing protein</fullName>
    </submittedName>
</protein>
<reference evidence="2" key="1">
    <citation type="journal article" date="2019" name="Int. J. Syst. Evol. Microbiol.">
        <title>The Global Catalogue of Microorganisms (GCM) 10K type strain sequencing project: providing services to taxonomists for standard genome sequencing and annotation.</title>
        <authorList>
            <consortium name="The Broad Institute Genomics Platform"/>
            <consortium name="The Broad Institute Genome Sequencing Center for Infectious Disease"/>
            <person name="Wu L."/>
            <person name="Ma J."/>
        </authorList>
    </citation>
    <scope>NUCLEOTIDE SEQUENCE [LARGE SCALE GENOMIC DNA]</scope>
    <source>
        <strain evidence="2">JCM 17626</strain>
    </source>
</reference>
<dbReference type="Pfam" id="PF07617">
    <property type="entry name" value="DUF1579"/>
    <property type="match status" value="1"/>
</dbReference>
<keyword evidence="2" id="KW-1185">Reference proteome</keyword>
<evidence type="ECO:0000313" key="2">
    <source>
        <dbReference type="Proteomes" id="UP001501772"/>
    </source>
</evidence>
<evidence type="ECO:0000313" key="1">
    <source>
        <dbReference type="EMBL" id="GAA4203331.1"/>
    </source>
</evidence>
<accession>A0ABP8BCA4</accession>
<gene>
    <name evidence="1" type="ORF">GCM10022289_19400</name>
</gene>